<evidence type="ECO:0000313" key="3">
    <source>
        <dbReference type="Proteomes" id="UP000438429"/>
    </source>
</evidence>
<dbReference type="AlphaFoldDB" id="A0A6A4SMG3"/>
<evidence type="ECO:0000313" key="2">
    <source>
        <dbReference type="EMBL" id="KAF0033100.1"/>
    </source>
</evidence>
<feature type="region of interest" description="Disordered" evidence="1">
    <location>
        <begin position="149"/>
        <end position="206"/>
    </location>
</feature>
<organism evidence="2 3">
    <name type="scientific">Scophthalmus maximus</name>
    <name type="common">Turbot</name>
    <name type="synonym">Psetta maxima</name>
    <dbReference type="NCBI Taxonomy" id="52904"/>
    <lineage>
        <taxon>Eukaryota</taxon>
        <taxon>Metazoa</taxon>
        <taxon>Chordata</taxon>
        <taxon>Craniata</taxon>
        <taxon>Vertebrata</taxon>
        <taxon>Euteleostomi</taxon>
        <taxon>Actinopterygii</taxon>
        <taxon>Neopterygii</taxon>
        <taxon>Teleostei</taxon>
        <taxon>Neoteleostei</taxon>
        <taxon>Acanthomorphata</taxon>
        <taxon>Carangaria</taxon>
        <taxon>Pleuronectiformes</taxon>
        <taxon>Pleuronectoidei</taxon>
        <taxon>Scophthalmidae</taxon>
        <taxon>Scophthalmus</taxon>
    </lineage>
</organism>
<accession>A0A6A4SMG3</accession>
<comment type="caution">
    <text evidence="2">The sequence shown here is derived from an EMBL/GenBank/DDBJ whole genome shotgun (WGS) entry which is preliminary data.</text>
</comment>
<protein>
    <submittedName>
        <fullName evidence="2">Uncharacterized protein</fullName>
    </submittedName>
</protein>
<evidence type="ECO:0000256" key="1">
    <source>
        <dbReference type="SAM" id="MobiDB-lite"/>
    </source>
</evidence>
<dbReference type="Proteomes" id="UP000438429">
    <property type="component" value="Unassembled WGS sequence"/>
</dbReference>
<sequence length="206" mass="22290">MNTPKSEPRLHTSGIERANVQWCGPTLVLGGEDEKQSKIHYSSSRATVRVRNEGAEGEDESKWVNTRNPNAAPEPFRWSGGVSLSVCALCSLITCSLVKLCLRQKRRGQDRERGECTLEDIFPCVYPRRTSEMIISQKGESHAEAKRARAACLSSSQPDAQGSPKHFGCVHYLPSQPPPPPAAAAAAAAAADGSDGRATSREARPH</sequence>
<feature type="compositionally biased region" description="Basic and acidic residues" evidence="1">
    <location>
        <begin position="194"/>
        <end position="206"/>
    </location>
</feature>
<proteinExistence type="predicted"/>
<gene>
    <name evidence="2" type="ORF">F2P81_015390</name>
</gene>
<dbReference type="EMBL" id="VEVO01000013">
    <property type="protein sequence ID" value="KAF0033100.1"/>
    <property type="molecule type" value="Genomic_DNA"/>
</dbReference>
<name>A0A6A4SMG3_SCOMX</name>
<reference evidence="2 3" key="1">
    <citation type="submission" date="2019-06" db="EMBL/GenBank/DDBJ databases">
        <title>Draft genomes of female and male turbot (Scophthalmus maximus).</title>
        <authorList>
            <person name="Xu H."/>
            <person name="Xu X.-W."/>
            <person name="Shao C."/>
            <person name="Chen S."/>
        </authorList>
    </citation>
    <scope>NUCLEOTIDE SEQUENCE [LARGE SCALE GENOMIC DNA]</scope>
    <source>
        <strain evidence="2">Ysfricsl-2016a</strain>
        <tissue evidence="2">Blood</tissue>
    </source>
</reference>